<dbReference type="Gene3D" id="1.25.40.10">
    <property type="entry name" value="Tetratricopeptide repeat domain"/>
    <property type="match status" value="1"/>
</dbReference>
<feature type="domain" description="Fe2OG dioxygenase" evidence="14">
    <location>
        <begin position="520"/>
        <end position="623"/>
    </location>
</feature>
<evidence type="ECO:0000256" key="5">
    <source>
        <dbReference type="ARBA" id="ARBA00012269"/>
    </source>
</evidence>
<accession>B4GNL0</accession>
<proteinExistence type="inferred from homology"/>
<dbReference type="Pfam" id="PF13640">
    <property type="entry name" value="2OG-FeII_Oxy_3"/>
    <property type="match status" value="1"/>
</dbReference>
<dbReference type="GO" id="GO:0031418">
    <property type="term" value="F:L-ascorbic acid binding"/>
    <property type="evidence" value="ECO:0007669"/>
    <property type="project" value="UniProtKB-KW"/>
</dbReference>
<dbReference type="InterPro" id="IPR044862">
    <property type="entry name" value="Pro_4_hyd_alph_FE2OG_OXY"/>
</dbReference>
<comment type="similarity">
    <text evidence="4">Belongs to the P4HA family.</text>
</comment>
<comment type="subcellular location">
    <subcellularLocation>
        <location evidence="3">Endoplasmic reticulum lumen</location>
    </subcellularLocation>
</comment>
<gene>
    <name evidence="15" type="primary">Dper\GL13466</name>
    <name evidence="15" type="ORF">Dper_GL13466</name>
</gene>
<evidence type="ECO:0000256" key="7">
    <source>
        <dbReference type="ARBA" id="ARBA00022824"/>
    </source>
</evidence>
<dbReference type="SMART" id="SM00702">
    <property type="entry name" value="P4Hc"/>
    <property type="match status" value="1"/>
</dbReference>
<evidence type="ECO:0000313" key="15">
    <source>
        <dbReference type="EMBL" id="EDW39336.1"/>
    </source>
</evidence>
<evidence type="ECO:0000256" key="3">
    <source>
        <dbReference type="ARBA" id="ARBA00004319"/>
    </source>
</evidence>
<evidence type="ECO:0000256" key="2">
    <source>
        <dbReference type="ARBA" id="ARBA00002035"/>
    </source>
</evidence>
<evidence type="ECO:0000256" key="12">
    <source>
        <dbReference type="ARBA" id="ARBA00023180"/>
    </source>
</evidence>
<keyword evidence="13" id="KW-0732">Signal</keyword>
<dbReference type="InterPro" id="IPR011990">
    <property type="entry name" value="TPR-like_helical_dom_sf"/>
</dbReference>
<evidence type="ECO:0000256" key="10">
    <source>
        <dbReference type="ARBA" id="ARBA00023002"/>
    </source>
</evidence>
<dbReference type="InterPro" id="IPR005123">
    <property type="entry name" value="Oxoglu/Fe-dep_dioxygenase_dom"/>
</dbReference>
<reference evidence="15 16" key="1">
    <citation type="journal article" date="2007" name="Nature">
        <title>Evolution of genes and genomes on the Drosophila phylogeny.</title>
        <authorList>
            <consortium name="Drosophila 12 Genomes Consortium"/>
            <person name="Clark A.G."/>
            <person name="Eisen M.B."/>
            <person name="Smith D.R."/>
            <person name="Bergman C.M."/>
            <person name="Oliver B."/>
            <person name="Markow T.A."/>
            <person name="Kaufman T.C."/>
            <person name="Kellis M."/>
            <person name="Gelbart W."/>
            <person name="Iyer V.N."/>
            <person name="Pollard D.A."/>
            <person name="Sackton T.B."/>
            <person name="Larracuente A.M."/>
            <person name="Singh N.D."/>
            <person name="Abad J.P."/>
            <person name="Abt D.N."/>
            <person name="Adryan B."/>
            <person name="Aguade M."/>
            <person name="Akashi H."/>
            <person name="Anderson W.W."/>
            <person name="Aquadro C.F."/>
            <person name="Ardell D.H."/>
            <person name="Arguello R."/>
            <person name="Artieri C.G."/>
            <person name="Barbash D.A."/>
            <person name="Barker D."/>
            <person name="Barsanti P."/>
            <person name="Batterham P."/>
            <person name="Batzoglou S."/>
            <person name="Begun D."/>
            <person name="Bhutkar A."/>
            <person name="Blanco E."/>
            <person name="Bosak S.A."/>
            <person name="Bradley R.K."/>
            <person name="Brand A.D."/>
            <person name="Brent M.R."/>
            <person name="Brooks A.N."/>
            <person name="Brown R.H."/>
            <person name="Butlin R.K."/>
            <person name="Caggese C."/>
            <person name="Calvi B.R."/>
            <person name="Bernardo de Carvalho A."/>
            <person name="Caspi A."/>
            <person name="Castrezana S."/>
            <person name="Celniker S.E."/>
            <person name="Chang J.L."/>
            <person name="Chapple C."/>
            <person name="Chatterji S."/>
            <person name="Chinwalla A."/>
            <person name="Civetta A."/>
            <person name="Clifton S.W."/>
            <person name="Comeron J.M."/>
            <person name="Costello J.C."/>
            <person name="Coyne J.A."/>
            <person name="Daub J."/>
            <person name="David R.G."/>
            <person name="Delcher A.L."/>
            <person name="Delehaunty K."/>
            <person name="Do C.B."/>
            <person name="Ebling H."/>
            <person name="Edwards K."/>
            <person name="Eickbush T."/>
            <person name="Evans J.D."/>
            <person name="Filipski A."/>
            <person name="Findeiss S."/>
            <person name="Freyhult E."/>
            <person name="Fulton L."/>
            <person name="Fulton R."/>
            <person name="Garcia A.C."/>
            <person name="Gardiner A."/>
            <person name="Garfield D.A."/>
            <person name="Garvin B.E."/>
            <person name="Gibson G."/>
            <person name="Gilbert D."/>
            <person name="Gnerre S."/>
            <person name="Godfrey J."/>
            <person name="Good R."/>
            <person name="Gotea V."/>
            <person name="Gravely B."/>
            <person name="Greenberg A.J."/>
            <person name="Griffiths-Jones S."/>
            <person name="Gross S."/>
            <person name="Guigo R."/>
            <person name="Gustafson E.A."/>
            <person name="Haerty W."/>
            <person name="Hahn M.W."/>
            <person name="Halligan D.L."/>
            <person name="Halpern A.L."/>
            <person name="Halter G.M."/>
            <person name="Han M.V."/>
            <person name="Heger A."/>
            <person name="Hillier L."/>
            <person name="Hinrichs A.S."/>
            <person name="Holmes I."/>
            <person name="Hoskins R.A."/>
            <person name="Hubisz M.J."/>
            <person name="Hultmark D."/>
            <person name="Huntley M.A."/>
            <person name="Jaffe D.B."/>
            <person name="Jagadeeshan S."/>
            <person name="Jeck W.R."/>
            <person name="Johnson J."/>
            <person name="Jones C.D."/>
            <person name="Jordan W.C."/>
            <person name="Karpen G.H."/>
            <person name="Kataoka E."/>
            <person name="Keightley P.D."/>
            <person name="Kheradpour P."/>
            <person name="Kirkness E.F."/>
            <person name="Koerich L.B."/>
            <person name="Kristiansen K."/>
            <person name="Kudrna D."/>
            <person name="Kulathinal R.J."/>
            <person name="Kumar S."/>
            <person name="Kwok R."/>
            <person name="Lander E."/>
            <person name="Langley C.H."/>
            <person name="Lapoint R."/>
            <person name="Lazzaro B.P."/>
            <person name="Lee S.J."/>
            <person name="Levesque L."/>
            <person name="Li R."/>
            <person name="Lin C.F."/>
            <person name="Lin M.F."/>
            <person name="Lindblad-Toh K."/>
            <person name="Llopart A."/>
            <person name="Long M."/>
            <person name="Low L."/>
            <person name="Lozovsky E."/>
            <person name="Lu J."/>
            <person name="Luo M."/>
            <person name="Machado C.A."/>
            <person name="Makalowski W."/>
            <person name="Marzo M."/>
            <person name="Matsuda M."/>
            <person name="Matzkin L."/>
            <person name="McAllister B."/>
            <person name="McBride C.S."/>
            <person name="McKernan B."/>
            <person name="McKernan K."/>
            <person name="Mendez-Lago M."/>
            <person name="Minx P."/>
            <person name="Mollenhauer M.U."/>
            <person name="Montooth K."/>
            <person name="Mount S.M."/>
            <person name="Mu X."/>
            <person name="Myers E."/>
            <person name="Negre B."/>
            <person name="Newfeld S."/>
            <person name="Nielsen R."/>
            <person name="Noor M.A."/>
            <person name="O'Grady P."/>
            <person name="Pachter L."/>
            <person name="Papaceit M."/>
            <person name="Parisi M.J."/>
            <person name="Parisi M."/>
            <person name="Parts L."/>
            <person name="Pedersen J.S."/>
            <person name="Pesole G."/>
            <person name="Phillippy A.M."/>
            <person name="Ponting C.P."/>
            <person name="Pop M."/>
            <person name="Porcelli D."/>
            <person name="Powell J.R."/>
            <person name="Prohaska S."/>
            <person name="Pruitt K."/>
            <person name="Puig M."/>
            <person name="Quesneville H."/>
            <person name="Ram K.R."/>
            <person name="Rand D."/>
            <person name="Rasmussen M.D."/>
            <person name="Reed L.K."/>
            <person name="Reenan R."/>
            <person name="Reily A."/>
            <person name="Remington K.A."/>
            <person name="Rieger T.T."/>
            <person name="Ritchie M.G."/>
            <person name="Robin C."/>
            <person name="Rogers Y.H."/>
            <person name="Rohde C."/>
            <person name="Rozas J."/>
            <person name="Rubenfield M.J."/>
            <person name="Ruiz A."/>
            <person name="Russo S."/>
            <person name="Salzberg S.L."/>
            <person name="Sanchez-Gracia A."/>
            <person name="Saranga D.J."/>
            <person name="Sato H."/>
            <person name="Schaeffer S.W."/>
            <person name="Schatz M.C."/>
            <person name="Schlenke T."/>
            <person name="Schwartz R."/>
            <person name="Segarra C."/>
            <person name="Singh R.S."/>
            <person name="Sirot L."/>
            <person name="Sirota M."/>
            <person name="Sisneros N.B."/>
            <person name="Smith C.D."/>
            <person name="Smith T.F."/>
            <person name="Spieth J."/>
            <person name="Stage D.E."/>
            <person name="Stark A."/>
            <person name="Stephan W."/>
            <person name="Strausberg R.L."/>
            <person name="Strempel S."/>
            <person name="Sturgill D."/>
            <person name="Sutton G."/>
            <person name="Sutton G.G."/>
            <person name="Tao W."/>
            <person name="Teichmann S."/>
            <person name="Tobari Y.N."/>
            <person name="Tomimura Y."/>
            <person name="Tsolas J.M."/>
            <person name="Valente V.L."/>
            <person name="Venter E."/>
            <person name="Venter J.C."/>
            <person name="Vicario S."/>
            <person name="Vieira F.G."/>
            <person name="Vilella A.J."/>
            <person name="Villasante A."/>
            <person name="Walenz B."/>
            <person name="Wang J."/>
            <person name="Wasserman M."/>
            <person name="Watts T."/>
            <person name="Wilson D."/>
            <person name="Wilson R.K."/>
            <person name="Wing R.A."/>
            <person name="Wolfner M.F."/>
            <person name="Wong A."/>
            <person name="Wong G.K."/>
            <person name="Wu C.I."/>
            <person name="Wu G."/>
            <person name="Yamamoto D."/>
            <person name="Yang H.P."/>
            <person name="Yang S.P."/>
            <person name="Yorke J.A."/>
            <person name="Yoshida K."/>
            <person name="Zdobnov E."/>
            <person name="Zhang P."/>
            <person name="Zhang Y."/>
            <person name="Zimin A.V."/>
            <person name="Baldwin J."/>
            <person name="Abdouelleil A."/>
            <person name="Abdulkadir J."/>
            <person name="Abebe A."/>
            <person name="Abera B."/>
            <person name="Abreu J."/>
            <person name="Acer S.C."/>
            <person name="Aftuck L."/>
            <person name="Alexander A."/>
            <person name="An P."/>
            <person name="Anderson E."/>
            <person name="Anderson S."/>
            <person name="Arachi H."/>
            <person name="Azer M."/>
            <person name="Bachantsang P."/>
            <person name="Barry A."/>
            <person name="Bayul T."/>
            <person name="Berlin A."/>
            <person name="Bessette D."/>
            <person name="Bloom T."/>
            <person name="Blye J."/>
            <person name="Boguslavskiy L."/>
            <person name="Bonnet C."/>
            <person name="Boukhgalter B."/>
            <person name="Bourzgui I."/>
            <person name="Brown A."/>
            <person name="Cahill P."/>
            <person name="Channer S."/>
            <person name="Cheshatsang Y."/>
            <person name="Chuda L."/>
            <person name="Citroen M."/>
            <person name="Collymore A."/>
            <person name="Cooke P."/>
            <person name="Costello M."/>
            <person name="D'Aco K."/>
            <person name="Daza R."/>
            <person name="De Haan G."/>
            <person name="DeGray S."/>
            <person name="DeMaso C."/>
            <person name="Dhargay N."/>
            <person name="Dooley K."/>
            <person name="Dooley E."/>
            <person name="Doricent M."/>
            <person name="Dorje P."/>
            <person name="Dorjee K."/>
            <person name="Dupes A."/>
            <person name="Elong R."/>
            <person name="Falk J."/>
            <person name="Farina A."/>
            <person name="Faro S."/>
            <person name="Ferguson D."/>
            <person name="Fisher S."/>
            <person name="Foley C.D."/>
            <person name="Franke A."/>
            <person name="Friedrich D."/>
            <person name="Gadbois L."/>
            <person name="Gearin G."/>
            <person name="Gearin C.R."/>
            <person name="Giannoukos G."/>
            <person name="Goode T."/>
            <person name="Graham J."/>
            <person name="Grandbois E."/>
            <person name="Grewal S."/>
            <person name="Gyaltsen K."/>
            <person name="Hafez N."/>
            <person name="Hagos B."/>
            <person name="Hall J."/>
            <person name="Henson C."/>
            <person name="Hollinger A."/>
            <person name="Honan T."/>
            <person name="Huard M.D."/>
            <person name="Hughes L."/>
            <person name="Hurhula B."/>
            <person name="Husby M.E."/>
            <person name="Kamat A."/>
            <person name="Kanga B."/>
            <person name="Kashin S."/>
            <person name="Khazanovich D."/>
            <person name="Kisner P."/>
            <person name="Lance K."/>
            <person name="Lara M."/>
            <person name="Lee W."/>
            <person name="Lennon N."/>
            <person name="Letendre F."/>
            <person name="LeVine R."/>
            <person name="Lipovsky A."/>
            <person name="Liu X."/>
            <person name="Liu J."/>
            <person name="Liu S."/>
            <person name="Lokyitsang T."/>
            <person name="Lokyitsang Y."/>
            <person name="Lubonja R."/>
            <person name="Lui A."/>
            <person name="MacDonald P."/>
            <person name="Magnisalis V."/>
            <person name="Maru K."/>
            <person name="Matthews C."/>
            <person name="McCusker W."/>
            <person name="McDonough S."/>
            <person name="Mehta T."/>
            <person name="Meldrim J."/>
            <person name="Meneus L."/>
            <person name="Mihai O."/>
            <person name="Mihalev A."/>
            <person name="Mihova T."/>
            <person name="Mittelman R."/>
            <person name="Mlenga V."/>
            <person name="Montmayeur A."/>
            <person name="Mulrain L."/>
            <person name="Navidi A."/>
            <person name="Naylor J."/>
            <person name="Negash T."/>
            <person name="Nguyen T."/>
            <person name="Nguyen N."/>
            <person name="Nicol R."/>
            <person name="Norbu C."/>
            <person name="Norbu N."/>
            <person name="Novod N."/>
            <person name="O'Neill B."/>
            <person name="Osman S."/>
            <person name="Markiewicz E."/>
            <person name="Oyono O.L."/>
            <person name="Patti C."/>
            <person name="Phunkhang P."/>
            <person name="Pierre F."/>
            <person name="Priest M."/>
            <person name="Raghuraman S."/>
            <person name="Rege F."/>
            <person name="Reyes R."/>
            <person name="Rise C."/>
            <person name="Rogov P."/>
            <person name="Ross K."/>
            <person name="Ryan E."/>
            <person name="Settipalli S."/>
            <person name="Shea T."/>
            <person name="Sherpa N."/>
            <person name="Shi L."/>
            <person name="Shih D."/>
            <person name="Sparrow T."/>
            <person name="Spaulding J."/>
            <person name="Stalker J."/>
            <person name="Stange-Thomann N."/>
            <person name="Stavropoulos S."/>
            <person name="Stone C."/>
            <person name="Strader C."/>
            <person name="Tesfaye S."/>
            <person name="Thomson T."/>
            <person name="Thoulutsang Y."/>
            <person name="Thoulutsang D."/>
            <person name="Topham K."/>
            <person name="Topping I."/>
            <person name="Tsamla T."/>
            <person name="Vassiliev H."/>
            <person name="Vo A."/>
            <person name="Wangchuk T."/>
            <person name="Wangdi T."/>
            <person name="Weiand M."/>
            <person name="Wilkinson J."/>
            <person name="Wilson A."/>
            <person name="Yadav S."/>
            <person name="Young G."/>
            <person name="Yu Q."/>
            <person name="Zembek L."/>
            <person name="Zhong D."/>
            <person name="Zimmer A."/>
            <person name="Zwirko Z."/>
            <person name="Jaffe D.B."/>
            <person name="Alvarez P."/>
            <person name="Brockman W."/>
            <person name="Butler J."/>
            <person name="Chin C."/>
            <person name="Gnerre S."/>
            <person name="Grabherr M."/>
            <person name="Kleber M."/>
            <person name="Mauceli E."/>
            <person name="MacCallum I."/>
        </authorList>
    </citation>
    <scope>NUCLEOTIDE SEQUENCE [LARGE SCALE GENOMIC DNA]</scope>
    <source>
        <strain evidence="16">MSH-3 / Tucson 14011-0111.49</strain>
    </source>
</reference>
<evidence type="ECO:0000259" key="14">
    <source>
        <dbReference type="PROSITE" id="PS51471"/>
    </source>
</evidence>
<dbReference type="OrthoDB" id="7864380at2759"/>
<dbReference type="Pfam" id="PF08336">
    <property type="entry name" value="P4Ha_N"/>
    <property type="match status" value="2"/>
</dbReference>
<protein>
    <recommendedName>
        <fullName evidence="5">procollagen-proline 4-dioxygenase</fullName>
        <ecNumber evidence="5">1.14.11.2</ecNumber>
    </recommendedName>
</protein>
<dbReference type="PhylomeDB" id="B4GNL0"/>
<evidence type="ECO:0000256" key="6">
    <source>
        <dbReference type="ARBA" id="ARBA00022723"/>
    </source>
</evidence>
<dbReference type="GO" id="GO:0005788">
    <property type="term" value="C:endoplasmic reticulum lumen"/>
    <property type="evidence" value="ECO:0007669"/>
    <property type="project" value="UniProtKB-SubCell"/>
</dbReference>
<name>B4GNL0_DROPE</name>
<dbReference type="PANTHER" id="PTHR10869:SF244">
    <property type="entry name" value="PROLYL 4-HYDROXYLASE SUBUNIT ALPHA-2"/>
    <property type="match status" value="1"/>
</dbReference>
<dbReference type="GO" id="GO:0004656">
    <property type="term" value="F:procollagen-proline 4-dioxygenase activity"/>
    <property type="evidence" value="ECO:0007669"/>
    <property type="project" value="UniProtKB-EC"/>
</dbReference>
<dbReference type="Gene3D" id="6.10.140.1460">
    <property type="match status" value="2"/>
</dbReference>
<dbReference type="EC" id="1.14.11.2" evidence="5"/>
<evidence type="ECO:0000256" key="4">
    <source>
        <dbReference type="ARBA" id="ARBA00006511"/>
    </source>
</evidence>
<dbReference type="OMA" id="APIDCLA"/>
<dbReference type="PROSITE" id="PS51471">
    <property type="entry name" value="FE2OG_OXY"/>
    <property type="match status" value="1"/>
</dbReference>
<evidence type="ECO:0000256" key="8">
    <source>
        <dbReference type="ARBA" id="ARBA00022896"/>
    </source>
</evidence>
<evidence type="ECO:0000256" key="1">
    <source>
        <dbReference type="ARBA" id="ARBA00001961"/>
    </source>
</evidence>
<evidence type="ECO:0000256" key="11">
    <source>
        <dbReference type="ARBA" id="ARBA00023004"/>
    </source>
</evidence>
<dbReference type="InterPro" id="IPR006620">
    <property type="entry name" value="Pro_4_hyd_alph"/>
</dbReference>
<dbReference type="InterPro" id="IPR045054">
    <property type="entry name" value="P4HA-like"/>
</dbReference>
<comment type="cofactor">
    <cofactor evidence="1">
        <name>L-ascorbate</name>
        <dbReference type="ChEBI" id="CHEBI:38290"/>
    </cofactor>
</comment>
<keyword evidence="12" id="KW-0325">Glycoprotein</keyword>
<feature type="signal peptide" evidence="13">
    <location>
        <begin position="1"/>
        <end position="22"/>
    </location>
</feature>
<dbReference type="SMR" id="B4GNL0"/>
<dbReference type="AlphaFoldDB" id="B4GNL0"/>
<dbReference type="GO" id="GO:0005506">
    <property type="term" value="F:iron ion binding"/>
    <property type="evidence" value="ECO:0007669"/>
    <property type="project" value="InterPro"/>
</dbReference>
<sequence>MWFSLRVRIVLTALSYSFWVEANDGKGSYSNLGIKGLIDVDEKLLSQMVDYSSVLQKKISLMRRYIALMRVKQTHAEPDREQYMANPLQSYSLIHHMHFDWTTWRRLMEQSLGRAAASSHTPNMIRSTIIFFVGVLAGLDSFSNAQSREHPARSIYKLREYLELQGNLVLNLEYYVYHLEIKLHKIQEALLDMEKVHALFEEDKRAFVSNPVNSFSLIRHMHSDWMKWQLYLSGDPGQEQLAYMRETSAYLPTKDDIADALLGMERVRSVYGLEPQDMASGLLSDVQYDSSFSPHDCRSLAEYSIGMKDYPTAERWLQVAISLLQDRNEDPVVPLKIIDVTQILVESYRAQRNPWSAGHILEAALKLSPFDARLLRLKEQVSTDLMYEVPLKPRPKGVPDQDHCCNGLCKGPRNRHLHCFYLTKRGSPFLLLARVRTEILSDDPFIALYYDVLTHSDMVSLRNTSEPLLHPATTIQYFNAPQELSNSRTAHFVWLEPTITEATRRADRVLWDVTGLNLSNSEMFQVNNYGIGGSFMRHSDLLHSERNYLVRERIATAIFYLSDVPHGGATLFTELNVTVFPQAGTVLFWYNLAHSGDHDMRTRHTGCPVIVGSKWMMTRWIYDDGQAFTKPCHTKLKSPMVMA</sequence>
<dbReference type="PANTHER" id="PTHR10869">
    <property type="entry name" value="PROLYL 4-HYDROXYLASE ALPHA SUBUNIT"/>
    <property type="match status" value="1"/>
</dbReference>
<organism evidence="16">
    <name type="scientific">Drosophila persimilis</name>
    <name type="common">Fruit fly</name>
    <dbReference type="NCBI Taxonomy" id="7234"/>
    <lineage>
        <taxon>Eukaryota</taxon>
        <taxon>Metazoa</taxon>
        <taxon>Ecdysozoa</taxon>
        <taxon>Arthropoda</taxon>
        <taxon>Hexapoda</taxon>
        <taxon>Insecta</taxon>
        <taxon>Pterygota</taxon>
        <taxon>Neoptera</taxon>
        <taxon>Endopterygota</taxon>
        <taxon>Diptera</taxon>
        <taxon>Brachycera</taxon>
        <taxon>Muscomorpha</taxon>
        <taxon>Ephydroidea</taxon>
        <taxon>Drosophilidae</taxon>
        <taxon>Drosophila</taxon>
        <taxon>Sophophora</taxon>
    </lineage>
</organism>
<evidence type="ECO:0000256" key="13">
    <source>
        <dbReference type="SAM" id="SignalP"/>
    </source>
</evidence>
<keyword evidence="9" id="KW-0223">Dioxygenase</keyword>
<dbReference type="InterPro" id="IPR013547">
    <property type="entry name" value="P4H_N"/>
</dbReference>
<dbReference type="EMBL" id="CH479186">
    <property type="protein sequence ID" value="EDW39336.1"/>
    <property type="molecule type" value="Genomic_DNA"/>
</dbReference>
<evidence type="ECO:0000256" key="9">
    <source>
        <dbReference type="ARBA" id="ARBA00022964"/>
    </source>
</evidence>
<dbReference type="Gene3D" id="2.60.120.620">
    <property type="entry name" value="q2cbj1_9rhob like domain"/>
    <property type="match status" value="1"/>
</dbReference>
<dbReference type="eggNOG" id="KOG1591">
    <property type="taxonomic scope" value="Eukaryota"/>
</dbReference>
<dbReference type="STRING" id="7234.B4GNL0"/>
<keyword evidence="8" id="KW-0847">Vitamin C</keyword>
<keyword evidence="16" id="KW-1185">Reference proteome</keyword>
<comment type="function">
    <text evidence="2">Catalyzes the post-translational formation of 4-hydroxyproline in -Xaa-Pro-Gly- sequences in collagens and other proteins.</text>
</comment>
<dbReference type="Proteomes" id="UP000008744">
    <property type="component" value="Unassembled WGS sequence"/>
</dbReference>
<keyword evidence="10" id="KW-0560">Oxidoreductase</keyword>
<keyword evidence="6" id="KW-0479">Metal-binding</keyword>
<dbReference type="HOGENOM" id="CLU_024155_2_1_1"/>
<evidence type="ECO:0000313" key="16">
    <source>
        <dbReference type="Proteomes" id="UP000008744"/>
    </source>
</evidence>
<feature type="chain" id="PRO_5002807312" description="procollagen-proline 4-dioxygenase" evidence="13">
    <location>
        <begin position="23"/>
        <end position="643"/>
    </location>
</feature>
<keyword evidence="7" id="KW-0256">Endoplasmic reticulum</keyword>
<keyword evidence="11" id="KW-0408">Iron</keyword>